<accession>A0A2P8CHG0</accession>
<dbReference type="InterPro" id="IPR013196">
    <property type="entry name" value="HTH_11"/>
</dbReference>
<reference evidence="3 4" key="1">
    <citation type="submission" date="2018-03" db="EMBL/GenBank/DDBJ databases">
        <title>Genomic Encyclopedia of Archaeal and Bacterial Type Strains, Phase II (KMG-II): from individual species to whole genera.</title>
        <authorList>
            <person name="Goeker M."/>
        </authorList>
    </citation>
    <scope>NUCLEOTIDE SEQUENCE [LARGE SCALE GENOMIC DNA]</scope>
    <source>
        <strain evidence="3 4">DSM 27267</strain>
    </source>
</reference>
<feature type="domain" description="Helix-turn-helix type 11" evidence="1">
    <location>
        <begin position="23"/>
        <end position="54"/>
    </location>
</feature>
<evidence type="ECO:0000313" key="2">
    <source>
        <dbReference type="EMBL" id="GET20591.1"/>
    </source>
</evidence>
<sequence length="74" mass="8884">MKMVDVLERMEESIHQASTGAPDEFARRLGISTRTLYNYLHFLRDRGAPIEYSRVRETYYYKYPGKMMIKFEPE</sequence>
<keyword evidence="5" id="KW-1185">Reference proteome</keyword>
<dbReference type="RefSeq" id="WP_106541015.1">
    <property type="nucleotide sequence ID" value="NZ_BLAU01000001.1"/>
</dbReference>
<dbReference type="EMBL" id="BLAU01000001">
    <property type="protein sequence ID" value="GET20591.1"/>
    <property type="molecule type" value="Genomic_DNA"/>
</dbReference>
<dbReference type="Proteomes" id="UP000396862">
    <property type="component" value="Unassembled WGS sequence"/>
</dbReference>
<proteinExistence type="predicted"/>
<gene>
    <name evidence="3" type="ORF">CLV93_102203</name>
    <name evidence="2" type="ORF">JCM18694_08370</name>
</gene>
<evidence type="ECO:0000313" key="3">
    <source>
        <dbReference type="EMBL" id="PSK84417.1"/>
    </source>
</evidence>
<dbReference type="AlphaFoldDB" id="A0A2P8CHG0"/>
<reference evidence="2 5" key="2">
    <citation type="submission" date="2019-10" db="EMBL/GenBank/DDBJ databases">
        <title>Prolixibacter strains distinguished by the presence of nitrate reductase genes were adept at nitrate-dependent anaerobic corrosion of metallic iron and carbon steel.</title>
        <authorList>
            <person name="Iino T."/>
            <person name="Shono N."/>
            <person name="Ito K."/>
            <person name="Nakamura R."/>
            <person name="Sueoka K."/>
            <person name="Harayama S."/>
            <person name="Ohkuma M."/>
        </authorList>
    </citation>
    <scope>NUCLEOTIDE SEQUENCE [LARGE SCALE GENOMIC DNA]</scope>
    <source>
        <strain evidence="2 5">MIC1-1</strain>
    </source>
</reference>
<dbReference type="Gene3D" id="1.10.10.10">
    <property type="entry name" value="Winged helix-like DNA-binding domain superfamily/Winged helix DNA-binding domain"/>
    <property type="match status" value="1"/>
</dbReference>
<dbReference type="OrthoDB" id="1163801at2"/>
<dbReference type="SUPFAM" id="SSF46785">
    <property type="entry name" value="Winged helix' DNA-binding domain"/>
    <property type="match status" value="1"/>
</dbReference>
<dbReference type="InterPro" id="IPR036388">
    <property type="entry name" value="WH-like_DNA-bd_sf"/>
</dbReference>
<protein>
    <submittedName>
        <fullName evidence="3">HTH domain-containing protein</fullName>
    </submittedName>
</protein>
<name>A0A2P8CHG0_9BACT</name>
<dbReference type="InterPro" id="IPR036390">
    <property type="entry name" value="WH_DNA-bd_sf"/>
</dbReference>
<dbReference type="Proteomes" id="UP000240621">
    <property type="component" value="Unassembled WGS sequence"/>
</dbReference>
<dbReference type="Pfam" id="PF08279">
    <property type="entry name" value="HTH_11"/>
    <property type="match status" value="1"/>
</dbReference>
<evidence type="ECO:0000313" key="4">
    <source>
        <dbReference type="Proteomes" id="UP000240621"/>
    </source>
</evidence>
<evidence type="ECO:0000313" key="5">
    <source>
        <dbReference type="Proteomes" id="UP000396862"/>
    </source>
</evidence>
<dbReference type="EMBL" id="PYGC01000002">
    <property type="protein sequence ID" value="PSK84417.1"/>
    <property type="molecule type" value="Genomic_DNA"/>
</dbReference>
<organism evidence="3 4">
    <name type="scientific">Prolixibacter denitrificans</name>
    <dbReference type="NCBI Taxonomy" id="1541063"/>
    <lineage>
        <taxon>Bacteria</taxon>
        <taxon>Pseudomonadati</taxon>
        <taxon>Bacteroidota</taxon>
        <taxon>Bacteroidia</taxon>
        <taxon>Marinilabiliales</taxon>
        <taxon>Prolixibacteraceae</taxon>
        <taxon>Prolixibacter</taxon>
    </lineage>
</organism>
<evidence type="ECO:0000259" key="1">
    <source>
        <dbReference type="Pfam" id="PF08279"/>
    </source>
</evidence>
<comment type="caution">
    <text evidence="3">The sequence shown here is derived from an EMBL/GenBank/DDBJ whole genome shotgun (WGS) entry which is preliminary data.</text>
</comment>